<gene>
    <name evidence="3" type="ORF">IMF26_04440</name>
</gene>
<evidence type="ECO:0000256" key="1">
    <source>
        <dbReference type="SAM" id="MobiDB-lite"/>
    </source>
</evidence>
<name>A0AAT9LE24_9FIRM</name>
<evidence type="ECO:0000313" key="3">
    <source>
        <dbReference type="EMBL" id="QUL99309.1"/>
    </source>
</evidence>
<feature type="domain" description="Wadjet protein JetD C-terminal" evidence="2">
    <location>
        <begin position="351"/>
        <end position="510"/>
    </location>
</feature>
<dbReference type="GO" id="GO:0005694">
    <property type="term" value="C:chromosome"/>
    <property type="evidence" value="ECO:0007669"/>
    <property type="project" value="InterPro"/>
</dbReference>
<dbReference type="InterPro" id="IPR024534">
    <property type="entry name" value="JetD_C"/>
</dbReference>
<dbReference type="SUPFAM" id="SSF56726">
    <property type="entry name" value="DNA topoisomerase IV, alpha subunit"/>
    <property type="match status" value="1"/>
</dbReference>
<reference evidence="3" key="2">
    <citation type="journal article" date="2023" name="Biology">
        <title>Prokaryotic Life Associated with Coal-Fire Gas Vents Revealed by Metagenomics.</title>
        <authorList>
            <person name="Kadnikov V.V."/>
            <person name="Mardanov A.V."/>
            <person name="Beletsky A.V."/>
            <person name="Karnachuk O.V."/>
            <person name="Ravin N.V."/>
        </authorList>
    </citation>
    <scope>NUCLEOTIDE SEQUENCE</scope>
    <source>
        <strain evidence="3">Bu02</strain>
    </source>
</reference>
<dbReference type="Gene3D" id="3.40.1360.10">
    <property type="match status" value="1"/>
</dbReference>
<sequence>MKDYRKLILDKLLEKYERSKLYAIQKREGGLVGGGRNVILRYSRKEFPDYWDESTAEKRQAINLATSALETEGIIRVRRARWDRDTVERVYLCLERLDDAYEIAGRYPRERKEASMEKVVAKWLRRWQTELEDENAPTAPERHPKGLPSTAEEGLENEGAQTSPQPGAGGLPAIAEEELECEEAHTAPEPGPAFPRCQMEIENQGLCLRAGVAFLRELETRLKDCLSLPCGFSLDDAGLLEDVCKSIDSLSRLTSEMPARVFSVRVFGDSKRFEQLRVRVTDVLSEFGVLDEVGLSKEDFDSQSEFKDALLEELGIVSNPVHVFVSGPLKLARNGQVVDLGDFVPDVGLPDKMVRDFEIVSIGTDTVLTVENLTSFHMLAQTLCESHRERCLLVYLGGYHNKTRREFLRKIYRKFMMDGRVPRFFHWGDIDLGGFRIYQHLVSRTGIPIRPLLMDKDTYQAYSAQGKQICPTYRKSLEILLDNPKYQVFHEVIRAIVDRGVVVEQESIDIPGVLSRFLAGPGYR</sequence>
<evidence type="ECO:0000259" key="2">
    <source>
        <dbReference type="Pfam" id="PF09983"/>
    </source>
</evidence>
<accession>A0AAT9LE24</accession>
<protein>
    <submittedName>
        <fullName evidence="3">DUF2399 domain-containing protein</fullName>
    </submittedName>
</protein>
<dbReference type="EMBL" id="CP062796">
    <property type="protein sequence ID" value="QUL99309.1"/>
    <property type="molecule type" value="Genomic_DNA"/>
</dbReference>
<feature type="region of interest" description="Disordered" evidence="1">
    <location>
        <begin position="131"/>
        <end position="171"/>
    </location>
</feature>
<proteinExistence type="predicted"/>
<dbReference type="InterPro" id="IPR036078">
    <property type="entry name" value="Spo11/TopoVI_A_sf"/>
</dbReference>
<dbReference type="Pfam" id="PF09983">
    <property type="entry name" value="JetD_C"/>
    <property type="match status" value="1"/>
</dbReference>
<dbReference type="KEGG" id="fcz:IMF26_04440"/>
<reference evidence="3" key="1">
    <citation type="submission" date="2020-10" db="EMBL/GenBank/DDBJ databases">
        <authorList>
            <person name="Kadnikov V."/>
            <person name="Beletsky A.V."/>
            <person name="Mardanov A.V."/>
            <person name="Karnachuk O.V."/>
            <person name="Ravin N.V."/>
        </authorList>
    </citation>
    <scope>NUCLEOTIDE SEQUENCE</scope>
    <source>
        <strain evidence="3">Bu02</strain>
    </source>
</reference>
<organism evidence="3">
    <name type="scientific">Candidatus Fermentithermobacillus carboniphilus</name>
    <dbReference type="NCBI Taxonomy" id="3085328"/>
    <lineage>
        <taxon>Bacteria</taxon>
        <taxon>Bacillati</taxon>
        <taxon>Bacillota</taxon>
        <taxon>Candidatus Fermentithermobacillia</taxon>
        <taxon>Candidatus Fermentithermobacillales</taxon>
        <taxon>Candidatus Fermentithermobacillaceae</taxon>
        <taxon>Candidatus Fermentithermobacillus</taxon>
    </lineage>
</organism>
<dbReference type="GO" id="GO:0003677">
    <property type="term" value="F:DNA binding"/>
    <property type="evidence" value="ECO:0007669"/>
    <property type="project" value="InterPro"/>
</dbReference>
<dbReference type="AlphaFoldDB" id="A0AAT9LE24"/>